<dbReference type="Gene3D" id="3.40.50.300">
    <property type="entry name" value="P-loop containing nucleotide triphosphate hydrolases"/>
    <property type="match status" value="1"/>
</dbReference>
<dbReference type="PROSITE" id="PS50893">
    <property type="entry name" value="ABC_TRANSPORTER_2"/>
    <property type="match status" value="1"/>
</dbReference>
<dbReference type="SUPFAM" id="SSF52540">
    <property type="entry name" value="P-loop containing nucleoside triphosphate hydrolases"/>
    <property type="match status" value="1"/>
</dbReference>
<keyword evidence="4" id="KW-0410">Iron transport</keyword>
<keyword evidence="7" id="KW-0408">Iron</keyword>
<keyword evidence="3" id="KW-1003">Cell membrane</keyword>
<dbReference type="OrthoDB" id="9805601at2"/>
<gene>
    <name evidence="11" type="ORF">ATO3_19005</name>
</gene>
<keyword evidence="5" id="KW-0547">Nucleotide-binding</keyword>
<protein>
    <submittedName>
        <fullName evidence="11">Ferrichrome ABC transporter</fullName>
    </submittedName>
</protein>
<dbReference type="InterPro" id="IPR051535">
    <property type="entry name" value="Siderophore_ABC-ATPase"/>
</dbReference>
<dbReference type="PANTHER" id="PTHR42771:SF7">
    <property type="entry name" value="ABC-TYPE COBALAMIN_FE3+-SIDEROPHORES TRANSPORT SYSTEM, ATPASE COMPONENT"/>
    <property type="match status" value="1"/>
</dbReference>
<feature type="domain" description="ABC transporter" evidence="10">
    <location>
        <begin position="4"/>
        <end position="230"/>
    </location>
</feature>
<evidence type="ECO:0000256" key="4">
    <source>
        <dbReference type="ARBA" id="ARBA00022496"/>
    </source>
</evidence>
<dbReference type="EMBL" id="AQQR01000010">
    <property type="protein sequence ID" value="OWU70939.1"/>
    <property type="molecule type" value="Genomic_DNA"/>
</dbReference>
<dbReference type="GO" id="GO:0006826">
    <property type="term" value="P:iron ion transport"/>
    <property type="evidence" value="ECO:0007669"/>
    <property type="project" value="UniProtKB-KW"/>
</dbReference>
<evidence type="ECO:0000256" key="3">
    <source>
        <dbReference type="ARBA" id="ARBA00022475"/>
    </source>
</evidence>
<dbReference type="GO" id="GO:0005886">
    <property type="term" value="C:plasma membrane"/>
    <property type="evidence" value="ECO:0007669"/>
    <property type="project" value="UniProtKB-SubCell"/>
</dbReference>
<comment type="caution">
    <text evidence="11">The sequence shown here is derived from an EMBL/GenBank/DDBJ whole genome shotgun (WGS) entry which is preliminary data.</text>
</comment>
<name>A0A225NHX4_9RHOB</name>
<dbReference type="InterPro" id="IPR003593">
    <property type="entry name" value="AAA+_ATPase"/>
</dbReference>
<dbReference type="SMART" id="SM00382">
    <property type="entry name" value="AAA"/>
    <property type="match status" value="1"/>
</dbReference>
<evidence type="ECO:0000256" key="8">
    <source>
        <dbReference type="ARBA" id="ARBA00023065"/>
    </source>
</evidence>
<evidence type="ECO:0000259" key="10">
    <source>
        <dbReference type="PROSITE" id="PS50893"/>
    </source>
</evidence>
<dbReference type="AlphaFoldDB" id="A0A225NHX4"/>
<dbReference type="InterPro" id="IPR027417">
    <property type="entry name" value="P-loop_NTPase"/>
</dbReference>
<dbReference type="Proteomes" id="UP000215377">
    <property type="component" value="Unassembled WGS sequence"/>
</dbReference>
<keyword evidence="2" id="KW-0813">Transport</keyword>
<dbReference type="Pfam" id="PF00005">
    <property type="entry name" value="ABC_tran"/>
    <property type="match status" value="1"/>
</dbReference>
<dbReference type="GO" id="GO:0005524">
    <property type="term" value="F:ATP binding"/>
    <property type="evidence" value="ECO:0007669"/>
    <property type="project" value="UniProtKB-KW"/>
</dbReference>
<sequence length="253" mass="27159">MVSLSLDRIGARYGRRQILAEASAPRIEGGVLTALVGANAAGKSTLFRRIAGQLRGPGTVRLIEADPDDLRYMPQDTAMSAALTVYESIILALKQQGGGWRLSAQELAAVDDVLHRFGVAHLAERQLPELSGGQRQAVSIAQTLVTRPKVVLMDEPTSALDLYRQYEVLDALHRYAAETEAVVILALHDLNQVIRSCAMTIALGGGSILTSGATRDVLTPELIRDLYGVESRVEMCSRGAPMIIVDGPMAKAS</sequence>
<evidence type="ECO:0000313" key="11">
    <source>
        <dbReference type="EMBL" id="OWU70939.1"/>
    </source>
</evidence>
<comment type="subcellular location">
    <subcellularLocation>
        <location evidence="1">Cell membrane</location>
        <topology evidence="1">Peripheral membrane protein</topology>
    </subcellularLocation>
</comment>
<evidence type="ECO:0000256" key="7">
    <source>
        <dbReference type="ARBA" id="ARBA00023004"/>
    </source>
</evidence>
<dbReference type="GO" id="GO:0016887">
    <property type="term" value="F:ATP hydrolysis activity"/>
    <property type="evidence" value="ECO:0007669"/>
    <property type="project" value="InterPro"/>
</dbReference>
<evidence type="ECO:0000313" key="12">
    <source>
        <dbReference type="Proteomes" id="UP000215377"/>
    </source>
</evidence>
<evidence type="ECO:0000256" key="5">
    <source>
        <dbReference type="ARBA" id="ARBA00022741"/>
    </source>
</evidence>
<dbReference type="PANTHER" id="PTHR42771">
    <property type="entry name" value="IRON(3+)-HYDROXAMATE IMPORT ATP-BINDING PROTEIN FHUC"/>
    <property type="match status" value="1"/>
</dbReference>
<dbReference type="PROSITE" id="PS00211">
    <property type="entry name" value="ABC_TRANSPORTER_1"/>
    <property type="match status" value="1"/>
</dbReference>
<reference evidence="11 12" key="1">
    <citation type="submission" date="2013-04" db="EMBL/GenBank/DDBJ databases">
        <title>Oceanicola sp. 22II1-22F33 Genome Sequencing.</title>
        <authorList>
            <person name="Lai Q."/>
            <person name="Li G."/>
            <person name="Shao Z."/>
        </authorList>
    </citation>
    <scope>NUCLEOTIDE SEQUENCE [LARGE SCALE GENOMIC DNA]</scope>
    <source>
        <strain evidence="11 12">22II1-22F33</strain>
    </source>
</reference>
<dbReference type="InterPro" id="IPR017871">
    <property type="entry name" value="ABC_transporter-like_CS"/>
</dbReference>
<evidence type="ECO:0000256" key="6">
    <source>
        <dbReference type="ARBA" id="ARBA00022840"/>
    </source>
</evidence>
<accession>A0A225NHX4</accession>
<keyword evidence="12" id="KW-1185">Reference proteome</keyword>
<keyword evidence="6" id="KW-0067">ATP-binding</keyword>
<organism evidence="11 12">
    <name type="scientific">Marinibacterium profundimaris</name>
    <dbReference type="NCBI Taxonomy" id="1679460"/>
    <lineage>
        <taxon>Bacteria</taxon>
        <taxon>Pseudomonadati</taxon>
        <taxon>Pseudomonadota</taxon>
        <taxon>Alphaproteobacteria</taxon>
        <taxon>Rhodobacterales</taxon>
        <taxon>Paracoccaceae</taxon>
        <taxon>Marinibacterium</taxon>
    </lineage>
</organism>
<proteinExistence type="predicted"/>
<evidence type="ECO:0000256" key="9">
    <source>
        <dbReference type="ARBA" id="ARBA00023136"/>
    </source>
</evidence>
<evidence type="ECO:0000256" key="2">
    <source>
        <dbReference type="ARBA" id="ARBA00022448"/>
    </source>
</evidence>
<keyword evidence="9" id="KW-0472">Membrane</keyword>
<evidence type="ECO:0000256" key="1">
    <source>
        <dbReference type="ARBA" id="ARBA00004202"/>
    </source>
</evidence>
<keyword evidence="8" id="KW-0406">Ion transport</keyword>
<dbReference type="InterPro" id="IPR003439">
    <property type="entry name" value="ABC_transporter-like_ATP-bd"/>
</dbReference>
<dbReference type="RefSeq" id="WP_088651489.1">
    <property type="nucleotide sequence ID" value="NZ_AQQR01000010.1"/>
</dbReference>